<dbReference type="SUPFAM" id="SSF63491">
    <property type="entry name" value="BAG domain"/>
    <property type="match status" value="1"/>
</dbReference>
<evidence type="ECO:0000259" key="3">
    <source>
        <dbReference type="PROSITE" id="PS51035"/>
    </source>
</evidence>
<evidence type="ECO:0000313" key="5">
    <source>
        <dbReference type="Proteomes" id="UP001642360"/>
    </source>
</evidence>
<feature type="compositionally biased region" description="Polar residues" evidence="2">
    <location>
        <begin position="1"/>
        <end position="13"/>
    </location>
</feature>
<feature type="region of interest" description="Disordered" evidence="2">
    <location>
        <begin position="201"/>
        <end position="252"/>
    </location>
</feature>
<name>A0ABC8S8Z2_9AQUA</name>
<evidence type="ECO:0000313" key="4">
    <source>
        <dbReference type="EMBL" id="CAK9153637.1"/>
    </source>
</evidence>
<dbReference type="PROSITE" id="PS51035">
    <property type="entry name" value="BAG"/>
    <property type="match status" value="1"/>
</dbReference>
<dbReference type="SMART" id="SM00264">
    <property type="entry name" value="BAG"/>
    <property type="match status" value="1"/>
</dbReference>
<protein>
    <recommendedName>
        <fullName evidence="3">BAG domain-containing protein</fullName>
    </recommendedName>
</protein>
<dbReference type="EMBL" id="CAUOFW020002429">
    <property type="protein sequence ID" value="CAK9153637.1"/>
    <property type="molecule type" value="Genomic_DNA"/>
</dbReference>
<dbReference type="InterPro" id="IPR036533">
    <property type="entry name" value="BAG_dom_sf"/>
</dbReference>
<feature type="compositionally biased region" description="Polar residues" evidence="2">
    <location>
        <begin position="121"/>
        <end position="142"/>
    </location>
</feature>
<feature type="compositionally biased region" description="Basic and acidic residues" evidence="2">
    <location>
        <begin position="58"/>
        <end position="70"/>
    </location>
</feature>
<feature type="compositionally biased region" description="Polar residues" evidence="2">
    <location>
        <begin position="556"/>
        <end position="571"/>
    </location>
</feature>
<accession>A0ABC8S8Z2</accession>
<dbReference type="InterPro" id="IPR040400">
    <property type="entry name" value="BAG5/6/7/8"/>
</dbReference>
<evidence type="ECO:0000256" key="1">
    <source>
        <dbReference type="ARBA" id="ARBA00023186"/>
    </source>
</evidence>
<keyword evidence="1" id="KW-0143">Chaperone</keyword>
<dbReference type="FunFam" id="1.20.58.120:FF:000010">
    <property type="entry name" value="BAG family molecular chaperone regulator 6"/>
    <property type="match status" value="1"/>
</dbReference>
<dbReference type="AlphaFoldDB" id="A0ABC8S8Z2"/>
<dbReference type="Pfam" id="PF02179">
    <property type="entry name" value="BAG"/>
    <property type="match status" value="1"/>
</dbReference>
<dbReference type="Gene3D" id="1.20.58.120">
    <property type="entry name" value="BAG domain"/>
    <property type="match status" value="1"/>
</dbReference>
<feature type="region of interest" description="Disordered" evidence="2">
    <location>
        <begin position="556"/>
        <end position="585"/>
    </location>
</feature>
<evidence type="ECO:0000256" key="2">
    <source>
        <dbReference type="SAM" id="MobiDB-lite"/>
    </source>
</evidence>
<feature type="domain" description="BAG" evidence="3">
    <location>
        <begin position="281"/>
        <end position="358"/>
    </location>
</feature>
<feature type="compositionally biased region" description="Basic and acidic residues" evidence="2">
    <location>
        <begin position="228"/>
        <end position="245"/>
    </location>
</feature>
<proteinExistence type="predicted"/>
<gene>
    <name evidence="4" type="ORF">ILEXP_LOCUS21928</name>
</gene>
<sequence>MTGQQSEENSGSEVGSKVMDKNAVKKIIPVKQVQQHEEKKASEEGDREARGVPVMLSRAEEKISSEDSAKRLSSSPLKTAKLPSVCLRVDPLPRRKSNKGSSRSPSPPGDKGKQEELSLDGSKSPTSTVMKESSERNMQSPDCTLDYSKEVEPCKTKTKTIKVVEGTARQERNDLDVARTEGPFILPLKSQEARLGDNVMEGKNSGQAIEPEKATLDGQICDDAWQSGEDKEATKSKEDNTDEAHKGKRKKLSDAEAVTIIQSAYCGFELRKGEPLKKLKQMAEVGEQMAEVKKCIHAFESSSDLEVDEKQKAAIGETIMGLLLKLDTIQGLHPSIRDVRKSVARELVSLQEKLDSLTMKKIQQPIEQAAKPVEDFPSEPLNEACIQGGQEAKVEPEFSESGISNKTESVEQCQGELLLIADGVSGSKAAETSGATFVDKEVCGDLKDRAMELQVTRCPLPSALEEKINCPLEVALSSYLVDDSIHIDKGIQNVIGQDSEVRESHKCELDVNELAKLPQEVFDENPEVQELENYRPTETGKDAALQGGLVYSQTAVDTSSPDITQVKQQPQEALEEGLVPAAMVD</sequence>
<reference evidence="4 5" key="1">
    <citation type="submission" date="2024-02" db="EMBL/GenBank/DDBJ databases">
        <authorList>
            <person name="Vignale AGUSTIN F."/>
            <person name="Sosa J E."/>
            <person name="Modenutti C."/>
        </authorList>
    </citation>
    <scope>NUCLEOTIDE SEQUENCE [LARGE SCALE GENOMIC DNA]</scope>
</reference>
<keyword evidence="5" id="KW-1185">Reference proteome</keyword>
<dbReference type="Proteomes" id="UP001642360">
    <property type="component" value="Unassembled WGS sequence"/>
</dbReference>
<dbReference type="PANTHER" id="PTHR33322">
    <property type="entry name" value="BAG DOMAIN CONTAINING PROTEIN, EXPRESSED"/>
    <property type="match status" value="1"/>
</dbReference>
<feature type="region of interest" description="Disordered" evidence="2">
    <location>
        <begin position="1"/>
        <end position="157"/>
    </location>
</feature>
<comment type="caution">
    <text evidence="4">The sequence shown here is derived from an EMBL/GenBank/DDBJ whole genome shotgun (WGS) entry which is preliminary data.</text>
</comment>
<dbReference type="InterPro" id="IPR003103">
    <property type="entry name" value="BAG_domain"/>
</dbReference>
<dbReference type="PANTHER" id="PTHR33322:SF16">
    <property type="entry name" value="BAG FAMILY MOLECULAR CHAPERONE REGULATOR 6"/>
    <property type="match status" value="1"/>
</dbReference>
<organism evidence="4 5">
    <name type="scientific">Ilex paraguariensis</name>
    <name type="common">yerba mate</name>
    <dbReference type="NCBI Taxonomy" id="185542"/>
    <lineage>
        <taxon>Eukaryota</taxon>
        <taxon>Viridiplantae</taxon>
        <taxon>Streptophyta</taxon>
        <taxon>Embryophyta</taxon>
        <taxon>Tracheophyta</taxon>
        <taxon>Spermatophyta</taxon>
        <taxon>Magnoliopsida</taxon>
        <taxon>eudicotyledons</taxon>
        <taxon>Gunneridae</taxon>
        <taxon>Pentapetalae</taxon>
        <taxon>asterids</taxon>
        <taxon>campanulids</taxon>
        <taxon>Aquifoliales</taxon>
        <taxon>Aquifoliaceae</taxon>
        <taxon>Ilex</taxon>
    </lineage>
</organism>
<feature type="compositionally biased region" description="Basic and acidic residues" evidence="2">
    <location>
        <begin position="34"/>
        <end position="50"/>
    </location>
</feature>